<keyword evidence="2" id="KW-1185">Reference proteome</keyword>
<dbReference type="Proteomes" id="UP001501072">
    <property type="component" value="Unassembled WGS sequence"/>
</dbReference>
<gene>
    <name evidence="1" type="ORF">GCM10009564_16390</name>
</gene>
<protein>
    <submittedName>
        <fullName evidence="1">Uncharacterized protein</fullName>
    </submittedName>
</protein>
<accession>A0ABN1SWY1</accession>
<organism evidence="1 2">
    <name type="scientific">Streptomyces thermogriseus</name>
    <dbReference type="NCBI Taxonomy" id="75292"/>
    <lineage>
        <taxon>Bacteria</taxon>
        <taxon>Bacillati</taxon>
        <taxon>Actinomycetota</taxon>
        <taxon>Actinomycetes</taxon>
        <taxon>Kitasatosporales</taxon>
        <taxon>Streptomycetaceae</taxon>
        <taxon>Streptomyces</taxon>
    </lineage>
</organism>
<comment type="caution">
    <text evidence="1">The sequence shown here is derived from an EMBL/GenBank/DDBJ whole genome shotgun (WGS) entry which is preliminary data.</text>
</comment>
<reference evidence="1 2" key="1">
    <citation type="journal article" date="2019" name="Int. J. Syst. Evol. Microbiol.">
        <title>The Global Catalogue of Microorganisms (GCM) 10K type strain sequencing project: providing services to taxonomists for standard genome sequencing and annotation.</title>
        <authorList>
            <consortium name="The Broad Institute Genomics Platform"/>
            <consortium name="The Broad Institute Genome Sequencing Center for Infectious Disease"/>
            <person name="Wu L."/>
            <person name="Ma J."/>
        </authorList>
    </citation>
    <scope>NUCLEOTIDE SEQUENCE [LARGE SCALE GENOMIC DNA]</scope>
    <source>
        <strain evidence="1 2">JCM 11269</strain>
    </source>
</reference>
<proteinExistence type="predicted"/>
<evidence type="ECO:0000313" key="1">
    <source>
        <dbReference type="EMBL" id="GAA1007156.1"/>
    </source>
</evidence>
<dbReference type="EMBL" id="BAAAHU010000011">
    <property type="protein sequence ID" value="GAA1007156.1"/>
    <property type="molecule type" value="Genomic_DNA"/>
</dbReference>
<evidence type="ECO:0000313" key="2">
    <source>
        <dbReference type="Proteomes" id="UP001501072"/>
    </source>
</evidence>
<sequence>MTKGCPVIPGGRAAPATAPRRVVGTSAYTQYADRHRALIHRGLRDSPYGRQQGAANGSNNGSVIVIVIGDNNTVNGNGNGNGSGNVLT</sequence>
<name>A0ABN1SWY1_9ACTN</name>